<dbReference type="AlphaFoldDB" id="A0A4C1Z2T2"/>
<evidence type="ECO:0000313" key="4">
    <source>
        <dbReference type="Proteomes" id="UP000299102"/>
    </source>
</evidence>
<comment type="caution">
    <text evidence="3">The sequence shown here is derived from an EMBL/GenBank/DDBJ whole genome shotgun (WGS) entry which is preliminary data.</text>
</comment>
<feature type="region of interest" description="Disordered" evidence="1">
    <location>
        <begin position="162"/>
        <end position="191"/>
    </location>
</feature>
<keyword evidence="2" id="KW-0472">Membrane</keyword>
<accession>A0A4C1Z2T2</accession>
<dbReference type="Proteomes" id="UP000299102">
    <property type="component" value="Unassembled WGS sequence"/>
</dbReference>
<name>A0A4C1Z2T2_EUMVA</name>
<protein>
    <recommendedName>
        <fullName evidence="5">Transmembrane protein</fullName>
    </recommendedName>
</protein>
<sequence>MYREVEDARVKGLKATPAVGDDVTAARNREHSRYTHQGCEREGYSHRGVCERDGAQTRLSAKSSKVRVSAYIFFFLSFLALIFPSFNTPNVRPLRFREEEKRNRHVVYFPPPPDGQTAATYLFLLHSPHLPSNHAALYIPVPASVAPDPAHVCAALASPPRRSHFQFSSSAPTIRERRDQGPTRDGPARSP</sequence>
<proteinExistence type="predicted"/>
<organism evidence="3 4">
    <name type="scientific">Eumeta variegata</name>
    <name type="common">Bagworm moth</name>
    <name type="synonym">Eumeta japonica</name>
    <dbReference type="NCBI Taxonomy" id="151549"/>
    <lineage>
        <taxon>Eukaryota</taxon>
        <taxon>Metazoa</taxon>
        <taxon>Ecdysozoa</taxon>
        <taxon>Arthropoda</taxon>
        <taxon>Hexapoda</taxon>
        <taxon>Insecta</taxon>
        <taxon>Pterygota</taxon>
        <taxon>Neoptera</taxon>
        <taxon>Endopterygota</taxon>
        <taxon>Lepidoptera</taxon>
        <taxon>Glossata</taxon>
        <taxon>Ditrysia</taxon>
        <taxon>Tineoidea</taxon>
        <taxon>Psychidae</taxon>
        <taxon>Oiketicinae</taxon>
        <taxon>Eumeta</taxon>
    </lineage>
</organism>
<evidence type="ECO:0008006" key="5">
    <source>
        <dbReference type="Google" id="ProtNLM"/>
    </source>
</evidence>
<feature type="transmembrane region" description="Helical" evidence="2">
    <location>
        <begin position="68"/>
        <end position="86"/>
    </location>
</feature>
<evidence type="ECO:0000256" key="2">
    <source>
        <dbReference type="SAM" id="Phobius"/>
    </source>
</evidence>
<reference evidence="3 4" key="1">
    <citation type="journal article" date="2019" name="Commun. Biol.">
        <title>The bagworm genome reveals a unique fibroin gene that provides high tensile strength.</title>
        <authorList>
            <person name="Kono N."/>
            <person name="Nakamura H."/>
            <person name="Ohtoshi R."/>
            <person name="Tomita M."/>
            <person name="Numata K."/>
            <person name="Arakawa K."/>
        </authorList>
    </citation>
    <scope>NUCLEOTIDE SEQUENCE [LARGE SCALE GENOMIC DNA]</scope>
</reference>
<evidence type="ECO:0000256" key="1">
    <source>
        <dbReference type="SAM" id="MobiDB-lite"/>
    </source>
</evidence>
<evidence type="ECO:0000313" key="3">
    <source>
        <dbReference type="EMBL" id="GBP80917.1"/>
    </source>
</evidence>
<gene>
    <name evidence="3" type="ORF">EVAR_48998_1</name>
</gene>
<keyword evidence="4" id="KW-1185">Reference proteome</keyword>
<keyword evidence="2" id="KW-1133">Transmembrane helix</keyword>
<keyword evidence="2" id="KW-0812">Transmembrane</keyword>
<dbReference type="EMBL" id="BGZK01001488">
    <property type="protein sequence ID" value="GBP80917.1"/>
    <property type="molecule type" value="Genomic_DNA"/>
</dbReference>